<dbReference type="AlphaFoldDB" id="A0A438KK25"/>
<dbReference type="PANTHER" id="PTHR33116">
    <property type="entry name" value="REVERSE TRANSCRIPTASE ZINC-BINDING DOMAIN-CONTAINING PROTEIN-RELATED-RELATED"/>
    <property type="match status" value="1"/>
</dbReference>
<organism evidence="3 4">
    <name type="scientific">Vitis vinifera</name>
    <name type="common">Grape</name>
    <dbReference type="NCBI Taxonomy" id="29760"/>
    <lineage>
        <taxon>Eukaryota</taxon>
        <taxon>Viridiplantae</taxon>
        <taxon>Streptophyta</taxon>
        <taxon>Embryophyta</taxon>
        <taxon>Tracheophyta</taxon>
        <taxon>Spermatophyta</taxon>
        <taxon>Magnoliopsida</taxon>
        <taxon>eudicotyledons</taxon>
        <taxon>Gunneridae</taxon>
        <taxon>Pentapetalae</taxon>
        <taxon>rosids</taxon>
        <taxon>Vitales</taxon>
        <taxon>Vitaceae</taxon>
        <taxon>Viteae</taxon>
        <taxon>Vitis</taxon>
    </lineage>
</organism>
<dbReference type="Pfam" id="PF13966">
    <property type="entry name" value="zf-RVT"/>
    <property type="match status" value="1"/>
</dbReference>
<evidence type="ECO:0000259" key="1">
    <source>
        <dbReference type="Pfam" id="PF00078"/>
    </source>
</evidence>
<evidence type="ECO:0000313" key="4">
    <source>
        <dbReference type="Proteomes" id="UP000288805"/>
    </source>
</evidence>
<evidence type="ECO:0000259" key="2">
    <source>
        <dbReference type="Pfam" id="PF13966"/>
    </source>
</evidence>
<sequence>MQPVWRSRFRKEVMEALKGFCGDKAPELDGFSMAFWQSSWEFVKEEVLGFFREFHNHGSLVGDLYKWLAKVLANRLKRVVGKVVSKAQNAFVQGRQILDAVLVANEVLDSVLKNKEEAVMCFFQSSRGLRQGNPLSLYLFVLVMEAFSSLLRKAVARGFVSACKARSRGGEGVNVSHLLFVDDTLVFCGASKVQLLHLNWILMWFEAMSGLRINLDKGELIPMGCVNNVEELAAAIGCKVGSLPTSYLGLPLGAQYRSRAVWDGVEERMRKKLARWKSQYISKGGRITLIRSTLANMPIYFMSMLSMPRKVRLRLERIQREFLWGGGALERMIHLVKWELVCLEKDNGGLGVKSLSILNKALLCKWSWRFAMEREAFWNQVIRGKYGEEQGGWSSKEARGETHGVGLWKTLRKEWEVVKSRLVFVVGNGKRIKFWKDIWCNEGGGSWSPLFSRPFNDWELEEVCSFFVALNRKQIQQGVDDRVIWRETNCGKFSVKSLYKSLVSGHPISFPSSAIWKVTVQPRVSFFGWEATWGKALTLDQLQRRGWALANRCYLCQRHEESIDHILLHCDKVRTLWVLLYSMFGVQWVLPATVKETLSGWNGSFVGKKRKGVWKASPLYLFWTVWKTRNKVAFEEEELSIQRLKASFVYFLWWETKRSIKDGPSTLVDFVGWVASR</sequence>
<dbReference type="InterPro" id="IPR000477">
    <property type="entry name" value="RT_dom"/>
</dbReference>
<reference evidence="3 4" key="1">
    <citation type="journal article" date="2018" name="PLoS Genet.">
        <title>Population sequencing reveals clonal diversity and ancestral inbreeding in the grapevine cultivar Chardonnay.</title>
        <authorList>
            <person name="Roach M.J."/>
            <person name="Johnson D.L."/>
            <person name="Bohlmann J."/>
            <person name="van Vuuren H.J."/>
            <person name="Jones S.J."/>
            <person name="Pretorius I.S."/>
            <person name="Schmidt S.A."/>
            <person name="Borneman A.R."/>
        </authorList>
    </citation>
    <scope>NUCLEOTIDE SEQUENCE [LARGE SCALE GENOMIC DNA]</scope>
    <source>
        <strain evidence="4">cv. Chardonnay</strain>
        <tissue evidence="3">Leaf</tissue>
    </source>
</reference>
<feature type="domain" description="Reverse transcriptase" evidence="1">
    <location>
        <begin position="122"/>
        <end position="250"/>
    </location>
</feature>
<accession>A0A438KK25</accession>
<dbReference type="CDD" id="cd01650">
    <property type="entry name" value="RT_nLTR_like"/>
    <property type="match status" value="1"/>
</dbReference>
<name>A0A438KK25_VITVI</name>
<dbReference type="Proteomes" id="UP000288805">
    <property type="component" value="Unassembled WGS sequence"/>
</dbReference>
<dbReference type="Pfam" id="PF00078">
    <property type="entry name" value="RVT_1"/>
    <property type="match status" value="1"/>
</dbReference>
<dbReference type="PANTHER" id="PTHR33116:SF78">
    <property type="entry name" value="OS12G0587133 PROTEIN"/>
    <property type="match status" value="1"/>
</dbReference>
<evidence type="ECO:0000313" key="3">
    <source>
        <dbReference type="EMBL" id="RVX21575.1"/>
    </source>
</evidence>
<feature type="domain" description="Reverse transcriptase zinc-binding" evidence="2">
    <location>
        <begin position="493"/>
        <end position="577"/>
    </location>
</feature>
<protein>
    <submittedName>
        <fullName evidence="3">Putative ribonuclease H protein</fullName>
    </submittedName>
</protein>
<gene>
    <name evidence="3" type="primary">VvCHDp000001_758</name>
    <name evidence="3" type="ORF">CK203_002337</name>
</gene>
<dbReference type="EMBL" id="QGNW01000005">
    <property type="protein sequence ID" value="RVX21575.1"/>
    <property type="molecule type" value="Genomic_DNA"/>
</dbReference>
<dbReference type="InterPro" id="IPR026960">
    <property type="entry name" value="RVT-Znf"/>
</dbReference>
<proteinExistence type="predicted"/>
<comment type="caution">
    <text evidence="3">The sequence shown here is derived from an EMBL/GenBank/DDBJ whole genome shotgun (WGS) entry which is preliminary data.</text>
</comment>